<dbReference type="InterPro" id="IPR027417">
    <property type="entry name" value="P-loop_NTPase"/>
</dbReference>
<dbReference type="GO" id="GO:0016887">
    <property type="term" value="F:ATP hydrolysis activity"/>
    <property type="evidence" value="ECO:0007669"/>
    <property type="project" value="InterPro"/>
</dbReference>
<keyword evidence="6 7" id="KW-0472">Membrane</keyword>
<dbReference type="Proteomes" id="UP000677305">
    <property type="component" value="Chromosome"/>
</dbReference>
<dbReference type="InterPro" id="IPR036640">
    <property type="entry name" value="ABC1_TM_sf"/>
</dbReference>
<evidence type="ECO:0000313" key="10">
    <source>
        <dbReference type="EMBL" id="QUH30489.1"/>
    </source>
</evidence>
<dbReference type="InterPro" id="IPR011527">
    <property type="entry name" value="ABC1_TM_dom"/>
</dbReference>
<feature type="transmembrane region" description="Helical" evidence="7">
    <location>
        <begin position="178"/>
        <end position="211"/>
    </location>
</feature>
<evidence type="ECO:0000256" key="7">
    <source>
        <dbReference type="SAM" id="Phobius"/>
    </source>
</evidence>
<evidence type="ECO:0000256" key="1">
    <source>
        <dbReference type="ARBA" id="ARBA00004651"/>
    </source>
</evidence>
<dbReference type="KEGG" id="vgu:HYG85_16875"/>
<evidence type="ECO:0000256" key="3">
    <source>
        <dbReference type="ARBA" id="ARBA00022741"/>
    </source>
</evidence>
<comment type="subcellular location">
    <subcellularLocation>
        <location evidence="1">Cell membrane</location>
        <topology evidence="1">Multi-pass membrane protein</topology>
    </subcellularLocation>
</comment>
<dbReference type="Pfam" id="PF00005">
    <property type="entry name" value="ABC_tran"/>
    <property type="match status" value="1"/>
</dbReference>
<keyword evidence="5 7" id="KW-1133">Transmembrane helix</keyword>
<feature type="domain" description="ABC transmembrane type-1" evidence="9">
    <location>
        <begin position="41"/>
        <end position="342"/>
    </location>
</feature>
<dbReference type="PANTHER" id="PTHR24221:SF654">
    <property type="entry name" value="ATP-BINDING CASSETTE SUB-FAMILY B MEMBER 6"/>
    <property type="match status" value="1"/>
</dbReference>
<evidence type="ECO:0000313" key="11">
    <source>
        <dbReference type="Proteomes" id="UP000677305"/>
    </source>
</evidence>
<keyword evidence="4 10" id="KW-0067">ATP-binding</keyword>
<dbReference type="GO" id="GO:0005886">
    <property type="term" value="C:plasma membrane"/>
    <property type="evidence" value="ECO:0007669"/>
    <property type="project" value="UniProtKB-SubCell"/>
</dbReference>
<dbReference type="PROSITE" id="PS50893">
    <property type="entry name" value="ABC_TRANSPORTER_2"/>
    <property type="match status" value="1"/>
</dbReference>
<organism evidence="10 11">
    <name type="scientific">Vallitalea guaymasensis</name>
    <dbReference type="NCBI Taxonomy" id="1185412"/>
    <lineage>
        <taxon>Bacteria</taxon>
        <taxon>Bacillati</taxon>
        <taxon>Bacillota</taxon>
        <taxon>Clostridia</taxon>
        <taxon>Lachnospirales</taxon>
        <taxon>Vallitaleaceae</taxon>
        <taxon>Vallitalea</taxon>
    </lineage>
</organism>
<evidence type="ECO:0000256" key="5">
    <source>
        <dbReference type="ARBA" id="ARBA00022989"/>
    </source>
</evidence>
<dbReference type="GO" id="GO:0140359">
    <property type="term" value="F:ABC-type transporter activity"/>
    <property type="evidence" value="ECO:0007669"/>
    <property type="project" value="InterPro"/>
</dbReference>
<gene>
    <name evidence="10" type="ORF">HYG85_16875</name>
</gene>
<name>A0A8J8SD92_9FIRM</name>
<dbReference type="Gene3D" id="1.20.1560.10">
    <property type="entry name" value="ABC transporter type 1, transmembrane domain"/>
    <property type="match status" value="1"/>
</dbReference>
<keyword evidence="11" id="KW-1185">Reference proteome</keyword>
<evidence type="ECO:0000256" key="2">
    <source>
        <dbReference type="ARBA" id="ARBA00022692"/>
    </source>
</evidence>
<evidence type="ECO:0000256" key="4">
    <source>
        <dbReference type="ARBA" id="ARBA00022840"/>
    </source>
</evidence>
<accession>A0A8J8SD92</accession>
<dbReference type="InterPro" id="IPR017871">
    <property type="entry name" value="ABC_transporter-like_CS"/>
</dbReference>
<dbReference type="SMART" id="SM00382">
    <property type="entry name" value="AAA"/>
    <property type="match status" value="1"/>
</dbReference>
<proteinExistence type="predicted"/>
<feature type="transmembrane region" description="Helical" evidence="7">
    <location>
        <begin position="282"/>
        <end position="307"/>
    </location>
</feature>
<keyword evidence="3" id="KW-0547">Nucleotide-binding</keyword>
<dbReference type="Gene3D" id="3.40.50.300">
    <property type="entry name" value="P-loop containing nucleotide triphosphate hydrolases"/>
    <property type="match status" value="1"/>
</dbReference>
<dbReference type="CDD" id="cd03228">
    <property type="entry name" value="ABCC_MRP_Like"/>
    <property type="match status" value="1"/>
</dbReference>
<dbReference type="SUPFAM" id="SSF52540">
    <property type="entry name" value="P-loop containing nucleoside triphosphate hydrolases"/>
    <property type="match status" value="1"/>
</dbReference>
<dbReference type="RefSeq" id="WP_212690649.1">
    <property type="nucleotide sequence ID" value="NZ_CP058561.1"/>
</dbReference>
<dbReference type="InterPro" id="IPR039421">
    <property type="entry name" value="Type_1_exporter"/>
</dbReference>
<dbReference type="InterPro" id="IPR003439">
    <property type="entry name" value="ABC_transporter-like_ATP-bd"/>
</dbReference>
<dbReference type="AlphaFoldDB" id="A0A8J8SD92"/>
<dbReference type="EMBL" id="CP058561">
    <property type="protein sequence ID" value="QUH30489.1"/>
    <property type="molecule type" value="Genomic_DNA"/>
</dbReference>
<evidence type="ECO:0000259" key="8">
    <source>
        <dbReference type="PROSITE" id="PS50893"/>
    </source>
</evidence>
<keyword evidence="2 7" id="KW-0812">Transmembrane</keyword>
<dbReference type="PROSITE" id="PS50929">
    <property type="entry name" value="ABC_TM1F"/>
    <property type="match status" value="1"/>
</dbReference>
<evidence type="ECO:0000259" key="9">
    <source>
        <dbReference type="PROSITE" id="PS50929"/>
    </source>
</evidence>
<dbReference type="SUPFAM" id="SSF90123">
    <property type="entry name" value="ABC transporter transmembrane region"/>
    <property type="match status" value="1"/>
</dbReference>
<dbReference type="PROSITE" id="PS00211">
    <property type="entry name" value="ABC_TRANSPORTER_1"/>
    <property type="match status" value="1"/>
</dbReference>
<feature type="transmembrane region" description="Helical" evidence="7">
    <location>
        <begin position="41"/>
        <end position="64"/>
    </location>
</feature>
<dbReference type="InterPro" id="IPR003593">
    <property type="entry name" value="AAA+_ATPase"/>
</dbReference>
<feature type="domain" description="ABC transporter" evidence="8">
    <location>
        <begin position="372"/>
        <end position="605"/>
    </location>
</feature>
<dbReference type="GO" id="GO:0034040">
    <property type="term" value="F:ATPase-coupled lipid transmembrane transporter activity"/>
    <property type="evidence" value="ECO:0007669"/>
    <property type="project" value="TreeGrafter"/>
</dbReference>
<dbReference type="PANTHER" id="PTHR24221">
    <property type="entry name" value="ATP-BINDING CASSETTE SUB-FAMILY B"/>
    <property type="match status" value="1"/>
</dbReference>
<feature type="transmembrane region" description="Helical" evidence="7">
    <location>
        <begin position="76"/>
        <end position="94"/>
    </location>
</feature>
<dbReference type="Pfam" id="PF00664">
    <property type="entry name" value="ABC_membrane"/>
    <property type="match status" value="1"/>
</dbReference>
<evidence type="ECO:0000256" key="6">
    <source>
        <dbReference type="ARBA" id="ARBA00023136"/>
    </source>
</evidence>
<protein>
    <submittedName>
        <fullName evidence="10">ABC transporter ATP-binding protein</fullName>
    </submittedName>
</protein>
<sequence>MLDKTNKIEEQLNNKVLKGSYKDIFRLFKYMFSSSFAACNLFMSFLILVSFLTPLSAYLWKILLDLIDNYSINKSSIINIVLALLGYYLIIYITDFLKRSTQVTGETAERLDVVQSNWLQCHLNKKIYTKLSNLSIELMEVPAINDMINRTLNYVGKPKGWGNSNLQMSVLLPFYNVIAKIISIVIISITLCVFSPWLCFIILFVPIPLIFTQMKVAERIFKVNRDNTIHYRKAEYYQDLLLKNAVKEVKTLRITNFLYNKWHDAVELYSKKEMSIQLKNQLINLFNITLNSLVGIFGSIFAITLLARGDISIGEFGCVMALINVLLVDTTSLFNNIGTILTKKLDCSQFFELIDIESEKAIGETIEEIHEISIDNISYRYPNTKRYVLKDVNIKINKGETIALVGENGAGKSTFVKLLTGILSPSKGEIYINSKPLSGCNINNYYNETSIVSQTPAKYYTFTVLDNVKMGDATRISDDEKAIEAIKFSGFTKEYNNILGKDIGGGELSGGEWQKISIAKAYFKDKDFLVLDEPTSNLDPLAETEIFKKYMKMAEDKTVFIVTHRISLAALAERILVFKDGKIIEVGNHKELIEKNGEYARLYNTQAKWYKR</sequence>
<reference evidence="10 11" key="1">
    <citation type="submission" date="2020-07" db="EMBL/GenBank/DDBJ databases">
        <title>Vallitalea guaymasensis genome.</title>
        <authorList>
            <person name="Postec A."/>
        </authorList>
    </citation>
    <scope>NUCLEOTIDE SEQUENCE [LARGE SCALE GENOMIC DNA]</scope>
    <source>
        <strain evidence="10 11">Ra1766G1</strain>
    </source>
</reference>
<dbReference type="GO" id="GO:0005524">
    <property type="term" value="F:ATP binding"/>
    <property type="evidence" value="ECO:0007669"/>
    <property type="project" value="UniProtKB-KW"/>
</dbReference>